<dbReference type="InterPro" id="IPR020846">
    <property type="entry name" value="MFS_dom"/>
</dbReference>
<feature type="transmembrane region" description="Helical" evidence="4">
    <location>
        <begin position="87"/>
        <end position="104"/>
    </location>
</feature>
<dbReference type="PROSITE" id="PS50850">
    <property type="entry name" value="MFS"/>
    <property type="match status" value="1"/>
</dbReference>
<dbReference type="PANTHER" id="PTHR23534">
    <property type="entry name" value="MFS PERMEASE"/>
    <property type="match status" value="1"/>
</dbReference>
<evidence type="ECO:0000313" key="6">
    <source>
        <dbReference type="EMBL" id="OXT01493.1"/>
    </source>
</evidence>
<evidence type="ECO:0000256" key="1">
    <source>
        <dbReference type="ARBA" id="ARBA00022692"/>
    </source>
</evidence>
<organism evidence="6 7">
    <name type="scientific">Notoacmeibacter marinus</name>
    <dbReference type="NCBI Taxonomy" id="1876515"/>
    <lineage>
        <taxon>Bacteria</taxon>
        <taxon>Pseudomonadati</taxon>
        <taxon>Pseudomonadota</taxon>
        <taxon>Alphaproteobacteria</taxon>
        <taxon>Hyphomicrobiales</taxon>
        <taxon>Notoacmeibacteraceae</taxon>
        <taxon>Notoacmeibacter</taxon>
    </lineage>
</organism>
<accession>A0A231UZV2</accession>
<feature type="transmembrane region" description="Helical" evidence="4">
    <location>
        <begin position="110"/>
        <end position="127"/>
    </location>
</feature>
<feature type="transmembrane region" description="Helical" evidence="4">
    <location>
        <begin position="227"/>
        <end position="247"/>
    </location>
</feature>
<feature type="transmembrane region" description="Helical" evidence="4">
    <location>
        <begin position="377"/>
        <end position="400"/>
    </location>
</feature>
<dbReference type="Proteomes" id="UP000215405">
    <property type="component" value="Unassembled WGS sequence"/>
</dbReference>
<keyword evidence="7" id="KW-1185">Reference proteome</keyword>
<dbReference type="RefSeq" id="WP_240534914.1">
    <property type="nucleotide sequence ID" value="NZ_NBYO01000001.1"/>
</dbReference>
<feature type="transmembrane region" description="Helical" evidence="4">
    <location>
        <begin position="292"/>
        <end position="312"/>
    </location>
</feature>
<keyword evidence="1 4" id="KW-0812">Transmembrane</keyword>
<dbReference type="Pfam" id="PF07690">
    <property type="entry name" value="MFS_1"/>
    <property type="match status" value="1"/>
</dbReference>
<proteinExistence type="predicted"/>
<feature type="transmembrane region" description="Helical" evidence="4">
    <location>
        <begin position="267"/>
        <end position="285"/>
    </location>
</feature>
<protein>
    <submittedName>
        <fullName evidence="6">MFS transporter</fullName>
    </submittedName>
</protein>
<evidence type="ECO:0000256" key="2">
    <source>
        <dbReference type="ARBA" id="ARBA00022989"/>
    </source>
</evidence>
<dbReference type="GO" id="GO:0022857">
    <property type="term" value="F:transmembrane transporter activity"/>
    <property type="evidence" value="ECO:0007669"/>
    <property type="project" value="InterPro"/>
</dbReference>
<dbReference type="EMBL" id="NBYO01000001">
    <property type="protein sequence ID" value="OXT01493.1"/>
    <property type="molecule type" value="Genomic_DNA"/>
</dbReference>
<dbReference type="AlphaFoldDB" id="A0A231UZV2"/>
<dbReference type="InterPro" id="IPR036259">
    <property type="entry name" value="MFS_trans_sf"/>
</dbReference>
<dbReference type="InterPro" id="IPR011701">
    <property type="entry name" value="MFS"/>
</dbReference>
<sequence length="410" mass="42270">MTTFAAQNSDAAMDNARHTALILSAGQAIVGAAAPICIALGAIAGSYLLGEDKSLATAPVAGYSIGVALGALPAAALMRAVGRRRGFVSGAFITAAGGIVAAFALSSVSFWLFALGLLTVGIGGSFVQQYRFAAADASPSIFKPKAISWVLAGGVFAAIVGPQLVIWTKDAFAPAVPFAGAFIGLVALSLIGAFLLNFLRLPPAKATAGIDHADEARPLSVILTQPTFMAGLLCAIGSYSMMSFVMTGAPLAMVDCGFSTDEATLGISWHVLAMFAPSFFTGRLIEKFGKVPIVLVGLLLLAGCSAVALAGIDLAHFWIALILLGIGWNFGFIGSTAIVSETYSDAEKGRVQGIHDFLLFGVVAFASLMSGQVLNELGWSAVVSIVFPVVIICGLALIAVTRLEKRRSSY</sequence>
<evidence type="ECO:0000259" key="5">
    <source>
        <dbReference type="PROSITE" id="PS50850"/>
    </source>
</evidence>
<keyword evidence="2 4" id="KW-1133">Transmembrane helix</keyword>
<dbReference type="Gene3D" id="1.20.1250.20">
    <property type="entry name" value="MFS general substrate transporter like domains"/>
    <property type="match status" value="1"/>
</dbReference>
<feature type="domain" description="Major facilitator superfamily (MFS) profile" evidence="5">
    <location>
        <begin position="223"/>
        <end position="410"/>
    </location>
</feature>
<evidence type="ECO:0000256" key="3">
    <source>
        <dbReference type="ARBA" id="ARBA00023136"/>
    </source>
</evidence>
<feature type="transmembrane region" description="Helical" evidence="4">
    <location>
        <begin position="178"/>
        <end position="199"/>
    </location>
</feature>
<feature type="transmembrane region" description="Helical" evidence="4">
    <location>
        <begin position="351"/>
        <end position="371"/>
    </location>
</feature>
<name>A0A231UZV2_9HYPH</name>
<dbReference type="SUPFAM" id="SSF103473">
    <property type="entry name" value="MFS general substrate transporter"/>
    <property type="match status" value="1"/>
</dbReference>
<reference evidence="7" key="1">
    <citation type="journal article" date="2017" name="Int. J. Syst. Evol. Microbiol.">
        <title>Notoacmeibacter marinus gen. nov., sp. nov., isolated from the gut of a limpet and proposal of Notoacmeibacteraceae fam. nov. in the order Rhizobiales of the class Alphaproteobacteria.</title>
        <authorList>
            <person name="Huang Z."/>
            <person name="Guo F."/>
            <person name="Lai Q."/>
        </authorList>
    </citation>
    <scope>NUCLEOTIDE SEQUENCE [LARGE SCALE GENOMIC DNA]</scope>
    <source>
        <strain evidence="7">XMTR2A4</strain>
    </source>
</reference>
<comment type="caution">
    <text evidence="6">The sequence shown here is derived from an EMBL/GenBank/DDBJ whole genome shotgun (WGS) entry which is preliminary data.</text>
</comment>
<feature type="transmembrane region" description="Helical" evidence="4">
    <location>
        <begin position="147"/>
        <end position="166"/>
    </location>
</feature>
<feature type="transmembrane region" description="Helical" evidence="4">
    <location>
        <begin position="318"/>
        <end position="339"/>
    </location>
</feature>
<gene>
    <name evidence="6" type="ORF">B7H23_00470</name>
</gene>
<keyword evidence="3 4" id="KW-0472">Membrane</keyword>
<evidence type="ECO:0000313" key="7">
    <source>
        <dbReference type="Proteomes" id="UP000215405"/>
    </source>
</evidence>
<feature type="transmembrane region" description="Helical" evidence="4">
    <location>
        <begin position="60"/>
        <end position="80"/>
    </location>
</feature>
<evidence type="ECO:0000256" key="4">
    <source>
        <dbReference type="SAM" id="Phobius"/>
    </source>
</evidence>
<feature type="transmembrane region" description="Helical" evidence="4">
    <location>
        <begin position="21"/>
        <end position="48"/>
    </location>
</feature>
<dbReference type="PANTHER" id="PTHR23534:SF1">
    <property type="entry name" value="MAJOR FACILITATOR SUPERFAMILY PROTEIN"/>
    <property type="match status" value="1"/>
</dbReference>